<evidence type="ECO:0000256" key="6">
    <source>
        <dbReference type="ARBA" id="ARBA00023136"/>
    </source>
</evidence>
<keyword evidence="8 9" id="KW-0807">Transducer</keyword>
<feature type="transmembrane region" description="Helical" evidence="10">
    <location>
        <begin position="13"/>
        <end position="33"/>
    </location>
</feature>
<dbReference type="PROSITE" id="PS50262">
    <property type="entry name" value="G_PROTEIN_RECEP_F1_2"/>
    <property type="match status" value="1"/>
</dbReference>
<keyword evidence="3 9" id="KW-0812">Transmembrane</keyword>
<evidence type="ECO:0000256" key="4">
    <source>
        <dbReference type="ARBA" id="ARBA00022989"/>
    </source>
</evidence>
<comment type="caution">
    <text evidence="12">The sequence shown here is derived from an EMBL/GenBank/DDBJ whole genome shotgun (WGS) entry which is preliminary data.</text>
</comment>
<dbReference type="PROSITE" id="PS00237">
    <property type="entry name" value="G_PROTEIN_RECEP_F1_1"/>
    <property type="match status" value="1"/>
</dbReference>
<dbReference type="InterPro" id="IPR052477">
    <property type="entry name" value="Orphan_GPCR1"/>
</dbReference>
<dbReference type="Proteomes" id="UP001369086">
    <property type="component" value="Unassembled WGS sequence"/>
</dbReference>
<evidence type="ECO:0000256" key="7">
    <source>
        <dbReference type="ARBA" id="ARBA00023170"/>
    </source>
</evidence>
<accession>A0ABR0ZZ72</accession>
<feature type="transmembrane region" description="Helical" evidence="10">
    <location>
        <begin position="235"/>
        <end position="263"/>
    </location>
</feature>
<organism evidence="12 13">
    <name type="scientific">Huso huso</name>
    <name type="common">Beluga</name>
    <name type="synonym">Acipenser huso</name>
    <dbReference type="NCBI Taxonomy" id="61971"/>
    <lineage>
        <taxon>Eukaryota</taxon>
        <taxon>Metazoa</taxon>
        <taxon>Chordata</taxon>
        <taxon>Craniata</taxon>
        <taxon>Vertebrata</taxon>
        <taxon>Euteleostomi</taxon>
        <taxon>Actinopterygii</taxon>
        <taxon>Chondrostei</taxon>
        <taxon>Acipenseriformes</taxon>
        <taxon>Acipenseridae</taxon>
        <taxon>Huso</taxon>
    </lineage>
</organism>
<comment type="subcellular location">
    <subcellularLocation>
        <location evidence="1">Cell membrane</location>
        <topology evidence="1">Multi-pass membrane protein</topology>
    </subcellularLocation>
</comment>
<proteinExistence type="inferred from homology"/>
<feature type="transmembrane region" description="Helical" evidence="10">
    <location>
        <begin position="85"/>
        <end position="107"/>
    </location>
</feature>
<keyword evidence="13" id="KW-1185">Reference proteome</keyword>
<keyword evidence="4 10" id="KW-1133">Transmembrane helix</keyword>
<dbReference type="PRINTS" id="PR00237">
    <property type="entry name" value="GPCRRHODOPSN"/>
</dbReference>
<evidence type="ECO:0000313" key="12">
    <source>
        <dbReference type="EMBL" id="KAK6490117.1"/>
    </source>
</evidence>
<feature type="transmembrane region" description="Helical" evidence="10">
    <location>
        <begin position="127"/>
        <end position="149"/>
    </location>
</feature>
<dbReference type="InterPro" id="IPR000276">
    <property type="entry name" value="GPCR_Rhodpsn"/>
</dbReference>
<evidence type="ECO:0000256" key="10">
    <source>
        <dbReference type="SAM" id="Phobius"/>
    </source>
</evidence>
<feature type="transmembrane region" description="Helical" evidence="10">
    <location>
        <begin position="45"/>
        <end position="65"/>
    </location>
</feature>
<evidence type="ECO:0000313" key="13">
    <source>
        <dbReference type="Proteomes" id="UP001369086"/>
    </source>
</evidence>
<evidence type="ECO:0000256" key="1">
    <source>
        <dbReference type="ARBA" id="ARBA00004651"/>
    </source>
</evidence>
<gene>
    <name evidence="12" type="ORF">HHUSO_G7106</name>
</gene>
<dbReference type="SUPFAM" id="SSF81321">
    <property type="entry name" value="Family A G protein-coupled receptor-like"/>
    <property type="match status" value="1"/>
</dbReference>
<comment type="similarity">
    <text evidence="9">Belongs to the G-protein coupled receptor 1 family.</text>
</comment>
<feature type="domain" description="G-protein coupled receptors family 1 profile" evidence="11">
    <location>
        <begin position="25"/>
        <end position="299"/>
    </location>
</feature>
<evidence type="ECO:0000256" key="9">
    <source>
        <dbReference type="RuleBase" id="RU000688"/>
    </source>
</evidence>
<evidence type="ECO:0000259" key="11">
    <source>
        <dbReference type="PROSITE" id="PS50262"/>
    </source>
</evidence>
<dbReference type="Gene3D" id="1.20.1070.10">
    <property type="entry name" value="Rhodopsin 7-helix transmembrane proteins"/>
    <property type="match status" value="1"/>
</dbReference>
<keyword evidence="6 10" id="KW-0472">Membrane</keyword>
<feature type="transmembrane region" description="Helical" evidence="10">
    <location>
        <begin position="181"/>
        <end position="203"/>
    </location>
</feature>
<evidence type="ECO:0000256" key="3">
    <source>
        <dbReference type="ARBA" id="ARBA00022692"/>
    </source>
</evidence>
<keyword evidence="2" id="KW-1003">Cell membrane</keyword>
<reference evidence="12 13" key="1">
    <citation type="submission" date="2021-05" db="EMBL/GenBank/DDBJ databases">
        <authorList>
            <person name="Zahm M."/>
            <person name="Klopp C."/>
            <person name="Cabau C."/>
            <person name="Kuhl H."/>
            <person name="Suciu R."/>
            <person name="Ciorpac M."/>
            <person name="Holostenco D."/>
            <person name="Gessner J."/>
            <person name="Wuertz S."/>
            <person name="Hohne C."/>
            <person name="Stock M."/>
            <person name="Gislard M."/>
            <person name="Lluch J."/>
            <person name="Milhes M."/>
            <person name="Lampietro C."/>
            <person name="Lopez Roques C."/>
            <person name="Donnadieu C."/>
            <person name="Du K."/>
            <person name="Schartl M."/>
            <person name="Guiguen Y."/>
        </authorList>
    </citation>
    <scope>NUCLEOTIDE SEQUENCE [LARGE SCALE GENOMIC DNA]</scope>
    <source>
        <strain evidence="12">Hh-F2</strain>
        <tissue evidence="12">Blood</tissue>
    </source>
</reference>
<keyword evidence="5 9" id="KW-0297">G-protein coupled receptor</keyword>
<evidence type="ECO:0000256" key="5">
    <source>
        <dbReference type="ARBA" id="ARBA00023040"/>
    </source>
</evidence>
<sequence length="360" mass="41598">MPTTNLIVTFQKFFYPILSGIGIPVNLFTFYMIRFRKCEMSETAIIYLSALAIVDCFYLLWVALLDLSLSFLLDHPFWHAYPWCGILTFLEYGSLFSSTWIVVVFTIERYLALRMTKVKMHFSHSKATVRIILSVVLLCHLVAIPDYWINGVTMFNYTTDGENITLPRCFYENTMFSTLVVWINTFISGGIPFTLIIVFNSLIGHHLTQASKMFTKEQQRIIKGVTTKGMVRRTILLLFTVSFTFVALCLPRFVTYCILRTAYNYPDFNRDDYNLSINVFGDIAIMLQNLNSTTNFLLYCMVSKGFRQELRNLLKPNTRAKELGSHFTQTTMKIFSVTGSKMHRSRDPVDVVLTKLARID</sequence>
<dbReference type="PANTHER" id="PTHR46272">
    <property type="entry name" value="G_PROTEIN_RECEP_F1_2 DOMAIN-CONTAINING PROTEIN"/>
    <property type="match status" value="1"/>
</dbReference>
<evidence type="ECO:0000256" key="8">
    <source>
        <dbReference type="ARBA" id="ARBA00023224"/>
    </source>
</evidence>
<dbReference type="Pfam" id="PF00001">
    <property type="entry name" value="7tm_1"/>
    <property type="match status" value="1"/>
</dbReference>
<name>A0ABR0ZZ72_HUSHU</name>
<dbReference type="PANTHER" id="PTHR46272:SF4">
    <property type="entry name" value="G-PROTEIN COUPLED RECEPTORS FAMILY 1 PROFILE DOMAIN-CONTAINING PROTEIN"/>
    <property type="match status" value="1"/>
</dbReference>
<dbReference type="EMBL" id="JAHFZB010000005">
    <property type="protein sequence ID" value="KAK6490117.1"/>
    <property type="molecule type" value="Genomic_DNA"/>
</dbReference>
<dbReference type="InterPro" id="IPR017452">
    <property type="entry name" value="GPCR_Rhodpsn_7TM"/>
</dbReference>
<keyword evidence="7 9" id="KW-0675">Receptor</keyword>
<evidence type="ECO:0000256" key="2">
    <source>
        <dbReference type="ARBA" id="ARBA00022475"/>
    </source>
</evidence>
<protein>
    <submittedName>
        <fullName evidence="12">G-protein coupled receptor 139</fullName>
    </submittedName>
</protein>